<evidence type="ECO:0000259" key="14">
    <source>
        <dbReference type="PROSITE" id="PS50113"/>
    </source>
</evidence>
<dbReference type="SMART" id="SM00387">
    <property type="entry name" value="HATPase_c"/>
    <property type="match status" value="1"/>
</dbReference>
<dbReference type="SMART" id="SM00091">
    <property type="entry name" value="PAS"/>
    <property type="match status" value="9"/>
</dbReference>
<dbReference type="InterPro" id="IPR000700">
    <property type="entry name" value="PAS-assoc_C"/>
</dbReference>
<feature type="domain" description="PAC" evidence="14">
    <location>
        <begin position="728"/>
        <end position="780"/>
    </location>
</feature>
<dbReference type="SUPFAM" id="SSF47384">
    <property type="entry name" value="Homodimeric domain of signal transducing histidine kinase"/>
    <property type="match status" value="1"/>
</dbReference>
<dbReference type="InterPro" id="IPR011006">
    <property type="entry name" value="CheY-like_superfamily"/>
</dbReference>
<dbReference type="SMART" id="SM00448">
    <property type="entry name" value="REC"/>
    <property type="match status" value="1"/>
</dbReference>
<dbReference type="eggNOG" id="COG3829">
    <property type="taxonomic scope" value="Bacteria"/>
</dbReference>
<dbReference type="PROSITE" id="PS50109">
    <property type="entry name" value="HIS_KIN"/>
    <property type="match status" value="1"/>
</dbReference>
<dbReference type="FunFam" id="3.30.565.10:FF:000010">
    <property type="entry name" value="Sensor histidine kinase RcsC"/>
    <property type="match status" value="1"/>
</dbReference>
<feature type="domain" description="PAS" evidence="13">
    <location>
        <begin position="128"/>
        <end position="198"/>
    </location>
</feature>
<dbReference type="InterPro" id="IPR003594">
    <property type="entry name" value="HATPase_dom"/>
</dbReference>
<dbReference type="InterPro" id="IPR003018">
    <property type="entry name" value="GAF"/>
</dbReference>
<dbReference type="InterPro" id="IPR035965">
    <property type="entry name" value="PAS-like_dom_sf"/>
</dbReference>
<feature type="domain" description="Response regulatory" evidence="12">
    <location>
        <begin position="1687"/>
        <end position="1805"/>
    </location>
</feature>
<keyword evidence="16" id="KW-1185">Reference proteome</keyword>
<dbReference type="Gene3D" id="3.30.450.20">
    <property type="entry name" value="PAS domain"/>
    <property type="match status" value="10"/>
</dbReference>
<dbReference type="RefSeq" id="WP_013321490.1">
    <property type="nucleotide sequence ID" value="NC_014501.1"/>
</dbReference>
<dbReference type="SUPFAM" id="SSF55781">
    <property type="entry name" value="GAF domain-like"/>
    <property type="match status" value="1"/>
</dbReference>
<dbReference type="PANTHER" id="PTHR43304">
    <property type="entry name" value="PHYTOCHROME-LIKE PROTEIN CPH1"/>
    <property type="match status" value="1"/>
</dbReference>
<feature type="domain" description="PAC" evidence="14">
    <location>
        <begin position="601"/>
        <end position="651"/>
    </location>
</feature>
<dbReference type="PROSITE" id="PS50890">
    <property type="entry name" value="PUA"/>
    <property type="match status" value="1"/>
</dbReference>
<dbReference type="InterPro" id="IPR000014">
    <property type="entry name" value="PAS"/>
</dbReference>
<gene>
    <name evidence="15" type="ordered locus">Cyan7822_1384</name>
</gene>
<dbReference type="Gene3D" id="3.40.50.2300">
    <property type="match status" value="1"/>
</dbReference>
<proteinExistence type="inferred from homology"/>
<dbReference type="SUPFAM" id="SSF55785">
    <property type="entry name" value="PYP-like sensor domain (PAS domain)"/>
    <property type="match status" value="10"/>
</dbReference>
<comment type="catalytic activity">
    <reaction evidence="1">
        <text>ATP + protein L-histidine = ADP + protein N-phospho-L-histidine.</text>
        <dbReference type="EC" id="2.7.13.3"/>
    </reaction>
</comment>
<evidence type="ECO:0000259" key="13">
    <source>
        <dbReference type="PROSITE" id="PS50112"/>
    </source>
</evidence>
<feature type="domain" description="PAC" evidence="14">
    <location>
        <begin position="1370"/>
        <end position="1422"/>
    </location>
</feature>
<dbReference type="CDD" id="cd00130">
    <property type="entry name" value="PAS"/>
    <property type="match status" value="8"/>
</dbReference>
<dbReference type="STRING" id="497965.Cyan7822_1384"/>
<evidence type="ECO:0000256" key="3">
    <source>
        <dbReference type="ARBA" id="ARBA00012438"/>
    </source>
</evidence>
<feature type="coiled-coil region" evidence="10">
    <location>
        <begin position="1413"/>
        <end position="1443"/>
    </location>
</feature>
<dbReference type="InterPro" id="IPR013656">
    <property type="entry name" value="PAS_4"/>
</dbReference>
<feature type="domain" description="PAS" evidence="13">
    <location>
        <begin position="1172"/>
        <end position="1223"/>
    </location>
</feature>
<feature type="domain" description="PAC" evidence="14">
    <location>
        <begin position="870"/>
        <end position="922"/>
    </location>
</feature>
<sequence>MTEQGKGISTQPQDLAKIIDQIREGFWVLSWEGDCTYSNQPQAELMGKSKQEIIGNNIRELFPQWIGTEIEQKFHQIITEKTASNFEYLDTARQRWYEYRVNPTAQGLAILTIDITERKRTEKTFQESIEQFRAFMNHSPASAWIATAEGRILYLNPTYFRMFQFPQTDVIGKTIAEIYSEEFAQKFLENNRQVFETQQPVETIEVAPLHNGKTGQFLVYKFPIFGQGEEMLIGGVAIDITERQEFEASLKAANQQISNILESITDGFIAFDRQWRYTYLNQEACRLLEKSPQELLGKTWQECFPQVPQEDPEVLNQLQRAIDEQITVKFENFCQVINRWLEVSAFPFSEGLALYFRDITERKQEEQRKAAQYAVTYALASTSNLVDTVSTILQSLCETLHWQLGIFWRVDRHQQVLRYLNSWHNSSIDLEKFIEENQQKTFELGRGIPGGIWATRQGSFLSDQQTAKSGLQAVLAFPIGIGAEILGVIEFFSDQPQKNDANLLELMKVIGSQIGQFMERKRTEEALKESQNLFQSFMDHSPIAAFIKDETGQHIYVNAWFEQLFAGKEIIGLRDFEIYPQVAAQQFRANDLKVLDSNEVMQFLETLPQEDGEHYYVSFKFPFQDSSGRKLVAGVSMDVSDRIRAEEALRLSDERFRLAARAVKGIVYDWDVLSGTVYRSEGLYPLMGIHPDDVPQTRDWWSERLHPDDLARIMPEMGFLIEGRGELYEFEYRVRHEDGRWIEVWDQGYLLRDQNGGLLRVVGFTSDITERKQAEAEKQQLLEQIKTEREFLEAVLQQMPAGVMVANAATGDIMLTNEQIKYIWRISSLLPFENIHQSERLYHGFHLSGRPYQLHEWPLFRSVKTGEVVREEEIIFLRGDGTWGIMLVNSAPIRDTQGNIKAGVVTFYDISDRKQAEEALQESAQRLSLALSAAKMGDWSWNAKTDMVTFSERGAQIFDIPSGPYLTWTQIQSYLHPEDQELARLAVENSIREHSDYDIEYRLMLSDGTYRWVAAKGRAQYNASGNVLGMFGVVQDISERKQAEETLRQTEARLYVALKNSPITVFNQDRELRYTWIYNPAFNYPLDYIIGKRENELFAHSDVTQLIEIKQGVLDTGIAAREEVKIGMPDGDYYYDLTVEPLYDKGSKIMGITCAAIDISERKQMELAIRKSETVLNAFLTSSPVAVAFLDQDLRYIYANEALAAINGVPLKEHIGRTVWEVLPAWASDIQVVVEQVLATKQPLLNQEVSGETNPPGLYRYGLVNYYPVYLPDGEVLGVGITSMDISELKRTEQALRESEERYRSLVTASSQIVWRANHQGQFVDVQGWEEFTGQPVEELLAGSTAAIHPQDLERVRQIWYKAVKSKTTYEVEHRIRKYDGTYEYFAIRGIPVLDAGGEVYTWVGMTTNIHQRKQAEMEREQLLEAERRAREEAERANRIKDEFLAVLSHELRSPLNPILGWTQMLQTYKLDEKATQQALATIERNAKLQTQLIEDLLDISRILRGKMVLNIAPVNLVSVIQSALETVRLAAEAKNIKIQTRFAAGVGEVLGDSARLQQVVWNLLSNAVKFTPAGGQIEIDLELKDINAQISVKDTGKGINPNFLPHVFEYFRQEDSKTTRKYGGLGLGLAIVRHLTELHGGTVAVDSPGEGLGATFTVSLPLTATPSPTFEESILPSERVDLSHLQIFVVDDEADMRDLLMMILEQYGASVKVAASAAEALSLLEQYTPDVLISDIGMPEMDGYMLMQQIKQLPPERRGLIRTIALTAYAGELNKKKAFEAGFQKHLSKPVEPSQLARTIASLVGRSINK</sequence>
<keyword evidence="5" id="KW-0808">Transferase</keyword>
<dbReference type="InterPro" id="IPR052162">
    <property type="entry name" value="Sensor_kinase/Photoreceptor"/>
</dbReference>
<dbReference type="Pfam" id="PF00072">
    <property type="entry name" value="Response_reg"/>
    <property type="match status" value="1"/>
</dbReference>
<keyword evidence="6 15" id="KW-0418">Kinase</keyword>
<keyword evidence="4 9" id="KW-0597">Phosphoprotein</keyword>
<dbReference type="PRINTS" id="PR00344">
    <property type="entry name" value="BCTRLSENSOR"/>
</dbReference>
<dbReference type="eggNOG" id="COG2205">
    <property type="taxonomic scope" value="Bacteria"/>
</dbReference>
<evidence type="ECO:0000259" key="12">
    <source>
        <dbReference type="PROSITE" id="PS50110"/>
    </source>
</evidence>
<dbReference type="Pfam" id="PF13185">
    <property type="entry name" value="GAF_2"/>
    <property type="match status" value="1"/>
</dbReference>
<dbReference type="Gene3D" id="1.10.287.130">
    <property type="match status" value="1"/>
</dbReference>
<dbReference type="PROSITE" id="PS50110">
    <property type="entry name" value="RESPONSE_REGULATORY"/>
    <property type="match status" value="1"/>
</dbReference>
<dbReference type="Pfam" id="PF08448">
    <property type="entry name" value="PAS_4"/>
    <property type="match status" value="6"/>
</dbReference>
<evidence type="ECO:0000313" key="16">
    <source>
        <dbReference type="Proteomes" id="UP000008206"/>
    </source>
</evidence>
<name>E0UIS4_GLOV7</name>
<feature type="domain" description="PAC" evidence="14">
    <location>
        <begin position="1120"/>
        <end position="1171"/>
    </location>
</feature>
<dbReference type="InterPro" id="IPR003661">
    <property type="entry name" value="HisK_dim/P_dom"/>
</dbReference>
<dbReference type="SUPFAM" id="SSF52172">
    <property type="entry name" value="CheY-like"/>
    <property type="match status" value="1"/>
</dbReference>
<evidence type="ECO:0000256" key="10">
    <source>
        <dbReference type="SAM" id="Coils"/>
    </source>
</evidence>
<dbReference type="Proteomes" id="UP000008206">
    <property type="component" value="Chromosome"/>
</dbReference>
<evidence type="ECO:0000256" key="7">
    <source>
        <dbReference type="ARBA" id="ARBA00023012"/>
    </source>
</evidence>
<evidence type="ECO:0000256" key="1">
    <source>
        <dbReference type="ARBA" id="ARBA00000085"/>
    </source>
</evidence>
<accession>E0UIS4</accession>
<dbReference type="EMBL" id="CP002198">
    <property type="protein sequence ID" value="ADN13383.1"/>
    <property type="molecule type" value="Genomic_DNA"/>
</dbReference>
<dbReference type="InterPro" id="IPR036890">
    <property type="entry name" value="HATPase_C_sf"/>
</dbReference>
<dbReference type="PROSITE" id="PS50112">
    <property type="entry name" value="PAS"/>
    <property type="match status" value="5"/>
</dbReference>
<feature type="domain" description="Histidine kinase" evidence="11">
    <location>
        <begin position="1447"/>
        <end position="1665"/>
    </location>
</feature>
<feature type="domain" description="PAC" evidence="14">
    <location>
        <begin position="1245"/>
        <end position="1298"/>
    </location>
</feature>
<dbReference type="GO" id="GO:0000155">
    <property type="term" value="F:phosphorelay sensor kinase activity"/>
    <property type="evidence" value="ECO:0007669"/>
    <property type="project" value="InterPro"/>
</dbReference>
<feature type="domain" description="PAC" evidence="14">
    <location>
        <begin position="997"/>
        <end position="1049"/>
    </location>
</feature>
<dbReference type="SUPFAM" id="SSF55874">
    <property type="entry name" value="ATPase domain of HSP90 chaperone/DNA topoisomerase II/histidine kinase"/>
    <property type="match status" value="1"/>
</dbReference>
<dbReference type="Gene3D" id="3.30.565.10">
    <property type="entry name" value="Histidine kinase-like ATPase, C-terminal domain"/>
    <property type="match status" value="1"/>
</dbReference>
<dbReference type="PROSITE" id="PS50113">
    <property type="entry name" value="PAC"/>
    <property type="match status" value="7"/>
</dbReference>
<evidence type="ECO:0000256" key="6">
    <source>
        <dbReference type="ARBA" id="ARBA00022777"/>
    </source>
</evidence>
<feature type="domain" description="PAS" evidence="13">
    <location>
        <begin position="253"/>
        <end position="325"/>
    </location>
</feature>
<feature type="domain" description="PAS" evidence="13">
    <location>
        <begin position="11"/>
        <end position="81"/>
    </location>
</feature>
<keyword evidence="7" id="KW-0902">Two-component regulatory system</keyword>
<evidence type="ECO:0000256" key="2">
    <source>
        <dbReference type="ARBA" id="ARBA00006402"/>
    </source>
</evidence>
<evidence type="ECO:0000256" key="5">
    <source>
        <dbReference type="ARBA" id="ARBA00022679"/>
    </source>
</evidence>
<dbReference type="Gene3D" id="2.10.70.100">
    <property type="match status" value="1"/>
</dbReference>
<dbReference type="KEGG" id="cyj:Cyan7822_1384"/>
<dbReference type="eggNOG" id="COG0784">
    <property type="taxonomic scope" value="Bacteria"/>
</dbReference>
<dbReference type="Pfam" id="PF00512">
    <property type="entry name" value="HisKA"/>
    <property type="match status" value="1"/>
</dbReference>
<dbReference type="SMART" id="SM00065">
    <property type="entry name" value="GAF"/>
    <property type="match status" value="1"/>
</dbReference>
<dbReference type="SMART" id="SM00086">
    <property type="entry name" value="PAC"/>
    <property type="match status" value="7"/>
</dbReference>
<dbReference type="HOGENOM" id="CLU_239188_0_0_3"/>
<dbReference type="InterPro" id="IPR004358">
    <property type="entry name" value="Sig_transdc_His_kin-like_C"/>
</dbReference>
<dbReference type="SMART" id="SM00388">
    <property type="entry name" value="HisKA"/>
    <property type="match status" value="1"/>
</dbReference>
<comment type="similarity">
    <text evidence="2">In the N-terminal section; belongs to the phytochrome family.</text>
</comment>
<dbReference type="EC" id="2.7.13.3" evidence="3"/>
<evidence type="ECO:0000256" key="4">
    <source>
        <dbReference type="ARBA" id="ARBA00022553"/>
    </source>
</evidence>
<evidence type="ECO:0000259" key="11">
    <source>
        <dbReference type="PROSITE" id="PS50109"/>
    </source>
</evidence>
<evidence type="ECO:0000256" key="8">
    <source>
        <dbReference type="ARBA" id="ARBA00074306"/>
    </source>
</evidence>
<dbReference type="Gene3D" id="3.30.450.40">
    <property type="match status" value="1"/>
</dbReference>
<dbReference type="InterPro" id="IPR001789">
    <property type="entry name" value="Sig_transdc_resp-reg_receiver"/>
</dbReference>
<dbReference type="OrthoDB" id="5555607at2"/>
<dbReference type="Pfam" id="PF08447">
    <property type="entry name" value="PAS_3"/>
    <property type="match status" value="3"/>
</dbReference>
<reference evidence="16" key="1">
    <citation type="journal article" date="2011" name="MBio">
        <title>Novel metabolic attributes of the genus Cyanothece, comprising a group of unicellular nitrogen-fixing Cyanobacteria.</title>
        <authorList>
            <person name="Bandyopadhyay A."/>
            <person name="Elvitigala T."/>
            <person name="Welsh E."/>
            <person name="Stockel J."/>
            <person name="Liberton M."/>
            <person name="Min H."/>
            <person name="Sherman L.A."/>
            <person name="Pakrasi H.B."/>
        </authorList>
    </citation>
    <scope>NUCLEOTIDE SEQUENCE [LARGE SCALE GENOMIC DNA]</scope>
    <source>
        <strain evidence="16">PCC 7822</strain>
    </source>
</reference>
<dbReference type="eggNOG" id="COG2203">
    <property type="taxonomic scope" value="Bacteria"/>
</dbReference>
<dbReference type="InterPro" id="IPR001610">
    <property type="entry name" value="PAC"/>
</dbReference>
<dbReference type="Pfam" id="PF13426">
    <property type="entry name" value="PAS_9"/>
    <property type="match status" value="1"/>
</dbReference>
<dbReference type="InterPro" id="IPR029016">
    <property type="entry name" value="GAF-like_dom_sf"/>
</dbReference>
<protein>
    <recommendedName>
        <fullName evidence="8">Circadian input-output histidine kinase CikA</fullName>
        <ecNumber evidence="3">2.7.13.3</ecNumber>
    </recommendedName>
</protein>
<dbReference type="CDD" id="cd00082">
    <property type="entry name" value="HisKA"/>
    <property type="match status" value="1"/>
</dbReference>
<dbReference type="InterPro" id="IPR036097">
    <property type="entry name" value="HisK_dim/P_sf"/>
</dbReference>
<dbReference type="Pfam" id="PF02518">
    <property type="entry name" value="HATPase_c"/>
    <property type="match status" value="1"/>
</dbReference>
<dbReference type="InterPro" id="IPR005467">
    <property type="entry name" value="His_kinase_dom"/>
</dbReference>
<evidence type="ECO:0000256" key="9">
    <source>
        <dbReference type="PROSITE-ProRule" id="PRU00169"/>
    </source>
</evidence>
<dbReference type="NCBIfam" id="TIGR00229">
    <property type="entry name" value="sensory_box"/>
    <property type="match status" value="9"/>
</dbReference>
<dbReference type="CDD" id="cd16922">
    <property type="entry name" value="HATPase_EvgS-ArcB-TorS-like"/>
    <property type="match status" value="1"/>
</dbReference>
<dbReference type="PANTHER" id="PTHR43304:SF1">
    <property type="entry name" value="PAC DOMAIN-CONTAINING PROTEIN"/>
    <property type="match status" value="1"/>
</dbReference>
<organism evidence="15 16">
    <name type="scientific">Gloeothece verrucosa (strain PCC 7822)</name>
    <name type="common">Cyanothece sp. (strain PCC 7822)</name>
    <dbReference type="NCBI Taxonomy" id="497965"/>
    <lineage>
        <taxon>Bacteria</taxon>
        <taxon>Bacillati</taxon>
        <taxon>Cyanobacteriota</taxon>
        <taxon>Cyanophyceae</taxon>
        <taxon>Oscillatoriophycideae</taxon>
        <taxon>Chroococcales</taxon>
        <taxon>Aphanothecaceae</taxon>
        <taxon>Gloeothece</taxon>
        <taxon>Gloeothece verrucosa</taxon>
    </lineage>
</organism>
<keyword evidence="10" id="KW-0175">Coiled coil</keyword>
<evidence type="ECO:0000313" key="15">
    <source>
        <dbReference type="EMBL" id="ADN13383.1"/>
    </source>
</evidence>
<dbReference type="eggNOG" id="COG2202">
    <property type="taxonomic scope" value="Bacteria"/>
</dbReference>
<dbReference type="InterPro" id="IPR013655">
    <property type="entry name" value="PAS_fold_3"/>
</dbReference>
<feature type="domain" description="PAS" evidence="13">
    <location>
        <begin position="652"/>
        <end position="724"/>
    </location>
</feature>
<feature type="modified residue" description="4-aspartylphosphate" evidence="9">
    <location>
        <position position="1736"/>
    </location>
</feature>